<dbReference type="InterPro" id="IPR050312">
    <property type="entry name" value="IolE/XylAMocC-like"/>
</dbReference>
<organism evidence="2 3">
    <name type="scientific">Motilibacter rhizosphaerae</name>
    <dbReference type="NCBI Taxonomy" id="598652"/>
    <lineage>
        <taxon>Bacteria</taxon>
        <taxon>Bacillati</taxon>
        <taxon>Actinomycetota</taxon>
        <taxon>Actinomycetes</taxon>
        <taxon>Motilibacterales</taxon>
        <taxon>Motilibacteraceae</taxon>
        <taxon>Motilibacter</taxon>
    </lineage>
</organism>
<dbReference type="PANTHER" id="PTHR12110:SF52">
    <property type="entry name" value="XYLOSE ISOMERASE"/>
    <property type="match status" value="1"/>
</dbReference>
<dbReference type="PANTHER" id="PTHR12110">
    <property type="entry name" value="HYDROXYPYRUVATE ISOMERASE"/>
    <property type="match status" value="1"/>
</dbReference>
<protein>
    <submittedName>
        <fullName evidence="2">Sugar phosphate isomerase/epimerase</fullName>
    </submittedName>
</protein>
<reference evidence="2 3" key="1">
    <citation type="submission" date="2019-02" db="EMBL/GenBank/DDBJ databases">
        <title>Genomic Encyclopedia of Type Strains, Phase IV (KMG-IV): sequencing the most valuable type-strain genomes for metagenomic binning, comparative biology and taxonomic classification.</title>
        <authorList>
            <person name="Goeker M."/>
        </authorList>
    </citation>
    <scope>NUCLEOTIDE SEQUENCE [LARGE SCALE GENOMIC DNA]</scope>
    <source>
        <strain evidence="2 3">DSM 45622</strain>
    </source>
</reference>
<dbReference type="EMBL" id="SGXD01000001">
    <property type="protein sequence ID" value="RZS90786.1"/>
    <property type="molecule type" value="Genomic_DNA"/>
</dbReference>
<accession>A0A4Q7NUB1</accession>
<evidence type="ECO:0000259" key="1">
    <source>
        <dbReference type="Pfam" id="PF01261"/>
    </source>
</evidence>
<gene>
    <name evidence="2" type="ORF">EV189_0013</name>
</gene>
<dbReference type="Pfam" id="PF01261">
    <property type="entry name" value="AP_endonuc_2"/>
    <property type="match status" value="1"/>
</dbReference>
<dbReference type="InterPro" id="IPR013022">
    <property type="entry name" value="Xyl_isomerase-like_TIM-brl"/>
</dbReference>
<dbReference type="InterPro" id="IPR036237">
    <property type="entry name" value="Xyl_isomerase-like_sf"/>
</dbReference>
<evidence type="ECO:0000313" key="2">
    <source>
        <dbReference type="EMBL" id="RZS90786.1"/>
    </source>
</evidence>
<sequence length="279" mass="30717">MSLRFAYNTNGLAHHRLDDALELLADNGYDGVALTVDHHHLDPLAPDALDAAERLRDRLDELGLDVMLETGARFLLDPRDKHEPTFVTASADGRRRRAGFLERVVDLAVVLRAETVSFWAGVPKPDVHLDEAWGWLVSGVQQVAEHAAQAGVPLSFEPEPGMLVEDAAGWERLRAELSGVPPLRLALDSGHCLVAGDLLPDEAVRRYAADLGTVAVEDMRKGVHEHLVWGEGDMDVPAVLHALQDVGYDRLVTVELSRDSHRAHQLVPQTIRYLRESAA</sequence>
<feature type="domain" description="Xylose isomerase-like TIM barrel" evidence="1">
    <location>
        <begin position="21"/>
        <end position="276"/>
    </location>
</feature>
<dbReference type="SUPFAM" id="SSF51658">
    <property type="entry name" value="Xylose isomerase-like"/>
    <property type="match status" value="1"/>
</dbReference>
<comment type="caution">
    <text evidence="2">The sequence shown here is derived from an EMBL/GenBank/DDBJ whole genome shotgun (WGS) entry which is preliminary data.</text>
</comment>
<proteinExistence type="predicted"/>
<keyword evidence="3" id="KW-1185">Reference proteome</keyword>
<dbReference type="Proteomes" id="UP000293638">
    <property type="component" value="Unassembled WGS sequence"/>
</dbReference>
<dbReference type="RefSeq" id="WP_130490933.1">
    <property type="nucleotide sequence ID" value="NZ_SGXD01000001.1"/>
</dbReference>
<keyword evidence="2" id="KW-0413">Isomerase</keyword>
<dbReference type="AlphaFoldDB" id="A0A4Q7NUB1"/>
<dbReference type="GO" id="GO:0016853">
    <property type="term" value="F:isomerase activity"/>
    <property type="evidence" value="ECO:0007669"/>
    <property type="project" value="UniProtKB-KW"/>
</dbReference>
<dbReference type="OrthoDB" id="1900402at2"/>
<name>A0A4Q7NUB1_9ACTN</name>
<dbReference type="Gene3D" id="3.20.20.150">
    <property type="entry name" value="Divalent-metal-dependent TIM barrel enzymes"/>
    <property type="match status" value="1"/>
</dbReference>
<evidence type="ECO:0000313" key="3">
    <source>
        <dbReference type="Proteomes" id="UP000293638"/>
    </source>
</evidence>